<evidence type="ECO:0000313" key="1">
    <source>
        <dbReference type="EMBL" id="CAB3411044.1"/>
    </source>
</evidence>
<dbReference type="Proteomes" id="UP000494206">
    <property type="component" value="Unassembled WGS sequence"/>
</dbReference>
<organism evidence="1 2">
    <name type="scientific">Caenorhabditis bovis</name>
    <dbReference type="NCBI Taxonomy" id="2654633"/>
    <lineage>
        <taxon>Eukaryota</taxon>
        <taxon>Metazoa</taxon>
        <taxon>Ecdysozoa</taxon>
        <taxon>Nematoda</taxon>
        <taxon>Chromadorea</taxon>
        <taxon>Rhabditida</taxon>
        <taxon>Rhabditina</taxon>
        <taxon>Rhabditomorpha</taxon>
        <taxon>Rhabditoidea</taxon>
        <taxon>Rhabditidae</taxon>
        <taxon>Peloderinae</taxon>
        <taxon>Caenorhabditis</taxon>
    </lineage>
</organism>
<proteinExistence type="predicted"/>
<evidence type="ECO:0000313" key="2">
    <source>
        <dbReference type="Proteomes" id="UP000494206"/>
    </source>
</evidence>
<protein>
    <recommendedName>
        <fullName evidence="3">Domain of unknown function DX domain-containing protein</fullName>
    </recommendedName>
</protein>
<name>A0A8S1FG07_9PELO</name>
<keyword evidence="2" id="KW-1185">Reference proteome</keyword>
<dbReference type="EMBL" id="CADEPM010000012">
    <property type="protein sequence ID" value="CAB3411044.1"/>
    <property type="molecule type" value="Genomic_DNA"/>
</dbReference>
<comment type="caution">
    <text evidence="1">The sequence shown here is derived from an EMBL/GenBank/DDBJ whole genome shotgun (WGS) entry which is preliminary data.</text>
</comment>
<evidence type="ECO:0008006" key="3">
    <source>
        <dbReference type="Google" id="ProtNLM"/>
    </source>
</evidence>
<sequence length="139" mass="15204">MCESVPATKPIVHCTEDMDCAHLIRYIPNAYCNYTGGFCCSGLLDVCFGGGLVRPLLRCDTGTMAGFETCHPDLGNGELRGFCTDIGVSSEGDNFVFGRHGLCTSDERNGRHWRVDSECLLQSNGGFLLFRLAGSLLWR</sequence>
<gene>
    <name evidence="1" type="ORF">CBOVIS_LOCUS12480</name>
</gene>
<dbReference type="AlphaFoldDB" id="A0A8S1FG07"/>
<accession>A0A8S1FG07</accession>
<reference evidence="1 2" key="1">
    <citation type="submission" date="2020-04" db="EMBL/GenBank/DDBJ databases">
        <authorList>
            <person name="Laetsch R D."/>
            <person name="Stevens L."/>
            <person name="Kumar S."/>
            <person name="Blaxter L. M."/>
        </authorList>
    </citation>
    <scope>NUCLEOTIDE SEQUENCE [LARGE SCALE GENOMIC DNA]</scope>
</reference>